<evidence type="ECO:0000313" key="7">
    <source>
        <dbReference type="EMBL" id="KAK6638509.1"/>
    </source>
</evidence>
<feature type="transmembrane region" description="Helical" evidence="6">
    <location>
        <begin position="235"/>
        <end position="258"/>
    </location>
</feature>
<protein>
    <recommendedName>
        <fullName evidence="6">Choline transporter-like protein</fullName>
    </recommendedName>
</protein>
<evidence type="ECO:0000256" key="6">
    <source>
        <dbReference type="RuleBase" id="RU368066"/>
    </source>
</evidence>
<gene>
    <name evidence="7" type="ORF">RUM43_006776</name>
</gene>
<comment type="caution">
    <text evidence="7">The sequence shown here is derived from an EMBL/GenBank/DDBJ whole genome shotgun (WGS) entry which is preliminary data.</text>
</comment>
<evidence type="ECO:0000256" key="1">
    <source>
        <dbReference type="ARBA" id="ARBA00004141"/>
    </source>
</evidence>
<proteinExistence type="inferred from homology"/>
<feature type="transmembrane region" description="Helical" evidence="6">
    <location>
        <begin position="471"/>
        <end position="489"/>
    </location>
</feature>
<sequence>MGCCGDETIEDPSGDDRPRIRGCTDVCMLIIFILFWFLLILIAAFALVFGHPRRLTHGYDDFGNVCGSQNEKIGALEHSGLDMRGRPYLFYLDIKNIKKSLKICVPKCPNTNINNMEDLKKFYLETNSSLCQYDFKFDDVQKGKPELFSSAMGPCPVFPVYKSIKVLRRCVPEYVYDIAKQIITNTYGAINSWDVVEHVLSDLYATWPHILVFSLLAFVFSLITISFVHFFASIVAWIFMIVISLAALVCTGVLWWTYATIKWDLDSKPINMWLIRTVHNEQAFLAFSIIATVLTIILLLLVFIMRKHVGFISDLFKEAAKCMSEIPSLFLQPIITFLILFAFFAFWLTIAVFLATANYTSEDKMKPYENLQVQTTVPTQHVNFSSAPFIVPTNYTPNELQLKSFTRVKYTDSTWVKYMWWAHLIGLIWNSEFILASQQMVLSGAVASWYFRRSRKDNDGDWFILQSIRRLLCYHMGSVALGSLLITIFKLPRLILMYIQAKLKARDKADWAKCILKCCTCCFYLVECFIRFMNHNAYTVIAMQGHNFCTSAKIAFNTIMNNVVKFTTLNSAGDFILFLGKCIVTLATTIIAIVYLKHEEDLHFYAVPVLVTAIFSFFIAHSIISLYEAVIDTLFLCLCEDSRLNKDEGKWRESKLVATNSYGAQELTPMNYAKM</sequence>
<feature type="transmembrane region" description="Helical" evidence="6">
    <location>
        <begin position="575"/>
        <end position="596"/>
    </location>
</feature>
<evidence type="ECO:0000256" key="5">
    <source>
        <dbReference type="ARBA" id="ARBA00023136"/>
    </source>
</evidence>
<keyword evidence="5 6" id="KW-0472">Membrane</keyword>
<dbReference type="GO" id="GO:0005886">
    <property type="term" value="C:plasma membrane"/>
    <property type="evidence" value="ECO:0007669"/>
    <property type="project" value="UniProtKB-SubCell"/>
</dbReference>
<accession>A0AAN8S8B7</accession>
<evidence type="ECO:0000313" key="8">
    <source>
        <dbReference type="Proteomes" id="UP001372834"/>
    </source>
</evidence>
<feature type="transmembrane region" description="Helical" evidence="6">
    <location>
        <begin position="26"/>
        <end position="49"/>
    </location>
</feature>
<dbReference type="PANTHER" id="PTHR12385:SF12">
    <property type="entry name" value="CHOLINE TRANSPORTER-LIKE PROTEIN"/>
    <property type="match status" value="1"/>
</dbReference>
<feature type="transmembrane region" description="Helical" evidence="6">
    <location>
        <begin position="418"/>
        <end position="451"/>
    </location>
</feature>
<dbReference type="Proteomes" id="UP001372834">
    <property type="component" value="Unassembled WGS sequence"/>
</dbReference>
<feature type="transmembrane region" description="Helical" evidence="6">
    <location>
        <begin position="326"/>
        <end position="355"/>
    </location>
</feature>
<dbReference type="PANTHER" id="PTHR12385">
    <property type="entry name" value="CHOLINE TRANSPORTER-LIKE (SLC FAMILY 44)"/>
    <property type="match status" value="1"/>
</dbReference>
<feature type="transmembrane region" description="Helical" evidence="6">
    <location>
        <begin position="283"/>
        <end position="305"/>
    </location>
</feature>
<comment type="similarity">
    <text evidence="2 6">Belongs to the CTL (choline transporter-like) family.</text>
</comment>
<feature type="transmembrane region" description="Helical" evidence="6">
    <location>
        <begin position="207"/>
        <end position="228"/>
    </location>
</feature>
<dbReference type="EMBL" id="JAWJWE010000003">
    <property type="protein sequence ID" value="KAK6638509.1"/>
    <property type="molecule type" value="Genomic_DNA"/>
</dbReference>
<dbReference type="InterPro" id="IPR007603">
    <property type="entry name" value="Choline_transptr-like"/>
</dbReference>
<comment type="subcellular location">
    <subcellularLocation>
        <location evidence="6">Cell membrane</location>
        <topology evidence="6">Multi-pass membrane protein</topology>
    </subcellularLocation>
    <subcellularLocation>
        <location evidence="1">Membrane</location>
        <topology evidence="1">Multi-pass membrane protein</topology>
    </subcellularLocation>
</comment>
<evidence type="ECO:0000256" key="2">
    <source>
        <dbReference type="ARBA" id="ARBA00007168"/>
    </source>
</evidence>
<reference evidence="7 8" key="1">
    <citation type="submission" date="2023-10" db="EMBL/GenBank/DDBJ databases">
        <title>Genomes of two closely related lineages of the louse Polyplax serrata with different host specificities.</title>
        <authorList>
            <person name="Martinu J."/>
            <person name="Tarabai H."/>
            <person name="Stefka J."/>
            <person name="Hypsa V."/>
        </authorList>
    </citation>
    <scope>NUCLEOTIDE SEQUENCE [LARGE SCALE GENOMIC DNA]</scope>
    <source>
        <strain evidence="7">HR10_N</strain>
    </source>
</reference>
<keyword evidence="4 6" id="KW-1133">Transmembrane helix</keyword>
<comment type="function">
    <text evidence="6">Choline transporter.</text>
</comment>
<dbReference type="AlphaFoldDB" id="A0AAN8S8B7"/>
<evidence type="ECO:0000256" key="3">
    <source>
        <dbReference type="ARBA" id="ARBA00022692"/>
    </source>
</evidence>
<dbReference type="Pfam" id="PF04515">
    <property type="entry name" value="Choline_transpo"/>
    <property type="match status" value="1"/>
</dbReference>
<keyword evidence="3 6" id="KW-0812">Transmembrane</keyword>
<evidence type="ECO:0000256" key="4">
    <source>
        <dbReference type="ARBA" id="ARBA00022989"/>
    </source>
</evidence>
<name>A0AAN8S8B7_POLSC</name>
<organism evidence="7 8">
    <name type="scientific">Polyplax serrata</name>
    <name type="common">Common mouse louse</name>
    <dbReference type="NCBI Taxonomy" id="468196"/>
    <lineage>
        <taxon>Eukaryota</taxon>
        <taxon>Metazoa</taxon>
        <taxon>Ecdysozoa</taxon>
        <taxon>Arthropoda</taxon>
        <taxon>Hexapoda</taxon>
        <taxon>Insecta</taxon>
        <taxon>Pterygota</taxon>
        <taxon>Neoptera</taxon>
        <taxon>Paraneoptera</taxon>
        <taxon>Psocodea</taxon>
        <taxon>Troctomorpha</taxon>
        <taxon>Phthiraptera</taxon>
        <taxon>Anoplura</taxon>
        <taxon>Polyplacidae</taxon>
        <taxon>Polyplax</taxon>
    </lineage>
</organism>
<dbReference type="GO" id="GO:0022857">
    <property type="term" value="F:transmembrane transporter activity"/>
    <property type="evidence" value="ECO:0007669"/>
    <property type="project" value="UniProtKB-UniRule"/>
</dbReference>
<feature type="transmembrane region" description="Helical" evidence="6">
    <location>
        <begin position="603"/>
        <end position="627"/>
    </location>
</feature>